<feature type="region of interest" description="Disordered" evidence="1">
    <location>
        <begin position="1"/>
        <end position="42"/>
    </location>
</feature>
<organism evidence="2 3">
    <name type="scientific">Acidovorax temperans</name>
    <dbReference type="NCBI Taxonomy" id="80878"/>
    <lineage>
        <taxon>Bacteria</taxon>
        <taxon>Pseudomonadati</taxon>
        <taxon>Pseudomonadota</taxon>
        <taxon>Betaproteobacteria</taxon>
        <taxon>Burkholderiales</taxon>
        <taxon>Comamonadaceae</taxon>
        <taxon>Acidovorax</taxon>
    </lineage>
</organism>
<name>A0A0D7K5G2_9BURK</name>
<dbReference type="STRING" id="80878.RP29_17305"/>
<dbReference type="AlphaFoldDB" id="A0A0D7K5G2"/>
<protein>
    <submittedName>
        <fullName evidence="2">Uncharacterized protein</fullName>
    </submittedName>
</protein>
<reference evidence="2 3" key="1">
    <citation type="submission" date="2014-12" db="EMBL/GenBank/DDBJ databases">
        <title>Isolation of bacteria from lake water.</title>
        <authorList>
            <person name="Sheng K.-Y."/>
            <person name="Chin P.-S."/>
            <person name="Chan K.-G."/>
            <person name="Tan G.S."/>
        </authorList>
    </citation>
    <scope>NUCLEOTIDE SEQUENCE [LARGE SCALE GENOMIC DNA]</scope>
    <source>
        <strain evidence="2 3">KY4</strain>
    </source>
</reference>
<feature type="compositionally biased region" description="Polar residues" evidence="1">
    <location>
        <begin position="1"/>
        <end position="11"/>
    </location>
</feature>
<dbReference type="PATRIC" id="fig|80878.5.peg.3393"/>
<comment type="caution">
    <text evidence="2">The sequence shown here is derived from an EMBL/GenBank/DDBJ whole genome shotgun (WGS) entry which is preliminary data.</text>
</comment>
<dbReference type="EMBL" id="JXYQ01000068">
    <property type="protein sequence ID" value="KJA09229.1"/>
    <property type="molecule type" value="Genomic_DNA"/>
</dbReference>
<evidence type="ECO:0000256" key="1">
    <source>
        <dbReference type="SAM" id="MobiDB-lite"/>
    </source>
</evidence>
<evidence type="ECO:0000313" key="3">
    <source>
        <dbReference type="Proteomes" id="UP000032566"/>
    </source>
</evidence>
<sequence>MLAPVSGSQHVNPLWPHQPKTGISLTNTRRPQPPQATAALAVPPFPNGAAIREKGEVAKRLRGLYAA</sequence>
<proteinExistence type="predicted"/>
<feature type="compositionally biased region" description="Polar residues" evidence="1">
    <location>
        <begin position="21"/>
        <end position="30"/>
    </location>
</feature>
<dbReference type="Proteomes" id="UP000032566">
    <property type="component" value="Unassembled WGS sequence"/>
</dbReference>
<accession>A0A0D7K5G2</accession>
<gene>
    <name evidence="2" type="ORF">RP29_17305</name>
</gene>
<evidence type="ECO:0000313" key="2">
    <source>
        <dbReference type="EMBL" id="KJA09229.1"/>
    </source>
</evidence>
<keyword evidence="3" id="KW-1185">Reference proteome</keyword>